<comment type="caution">
    <text evidence="2">The sequence shown here is derived from an EMBL/GenBank/DDBJ whole genome shotgun (WGS) entry which is preliminary data.</text>
</comment>
<gene>
    <name evidence="2" type="ORF">EV644_14624</name>
</gene>
<dbReference type="EMBL" id="SLWM01000046">
    <property type="protein sequence ID" value="TCO08533.1"/>
    <property type="molecule type" value="Genomic_DNA"/>
</dbReference>
<feature type="region of interest" description="Disordered" evidence="1">
    <location>
        <begin position="1"/>
        <end position="59"/>
    </location>
</feature>
<name>A0ABY2B6W0_9ACTN</name>
<feature type="region of interest" description="Disordered" evidence="1">
    <location>
        <begin position="83"/>
        <end position="123"/>
    </location>
</feature>
<sequence>MERSYADPAHRVRAGSGGVSRVSVYRATASTAPLPEAPGAGGPPRWSAQRPPPVLRYGPAAESADCPLPRTARFSHPCASRVRAAGVRTGRPSERSTPEGGVPLSDSERATPAVEGLTPQRGRSAARVGAAGWRFAAGLPAVVVGCPLGGWLGNPHQQWVTIAKMSARCRHGVRLGGWWRNVAGRGWRVRWSLAACRAPAGGRPASGHHADCMGSVSVWLWRLEGQAISRPRSQLGVRGPTLCTG</sequence>
<organism evidence="2 3">
    <name type="scientific">Kribbella orskensis</name>
    <dbReference type="NCBI Taxonomy" id="2512216"/>
    <lineage>
        <taxon>Bacteria</taxon>
        <taxon>Bacillati</taxon>
        <taxon>Actinomycetota</taxon>
        <taxon>Actinomycetes</taxon>
        <taxon>Propionibacteriales</taxon>
        <taxon>Kribbellaceae</taxon>
        <taxon>Kribbella</taxon>
    </lineage>
</organism>
<dbReference type="Proteomes" id="UP000295818">
    <property type="component" value="Unassembled WGS sequence"/>
</dbReference>
<feature type="compositionally biased region" description="Basic and acidic residues" evidence="1">
    <location>
        <begin position="1"/>
        <end position="10"/>
    </location>
</feature>
<proteinExistence type="predicted"/>
<reference evidence="2 3" key="1">
    <citation type="journal article" date="2015" name="Stand. Genomic Sci.">
        <title>Genomic Encyclopedia of Bacterial and Archaeal Type Strains, Phase III: the genomes of soil and plant-associated and newly described type strains.</title>
        <authorList>
            <person name="Whitman W.B."/>
            <person name="Woyke T."/>
            <person name="Klenk H.P."/>
            <person name="Zhou Y."/>
            <person name="Lilburn T.G."/>
            <person name="Beck B.J."/>
            <person name="De Vos P."/>
            <person name="Vandamme P."/>
            <person name="Eisen J.A."/>
            <person name="Garrity G."/>
            <person name="Hugenholtz P."/>
            <person name="Kyrpides N.C."/>
        </authorList>
    </citation>
    <scope>NUCLEOTIDE SEQUENCE [LARGE SCALE GENOMIC DNA]</scope>
    <source>
        <strain evidence="2 3">VKM Ac-2538</strain>
    </source>
</reference>
<accession>A0ABY2B6W0</accession>
<evidence type="ECO:0000313" key="3">
    <source>
        <dbReference type="Proteomes" id="UP000295818"/>
    </source>
</evidence>
<protein>
    <submittedName>
        <fullName evidence="2">Uncharacterized protein</fullName>
    </submittedName>
</protein>
<keyword evidence="3" id="KW-1185">Reference proteome</keyword>
<evidence type="ECO:0000313" key="2">
    <source>
        <dbReference type="EMBL" id="TCO08533.1"/>
    </source>
</evidence>
<evidence type="ECO:0000256" key="1">
    <source>
        <dbReference type="SAM" id="MobiDB-lite"/>
    </source>
</evidence>